<protein>
    <submittedName>
        <fullName evidence="1">Uncharacterized protein</fullName>
    </submittedName>
</protein>
<name>A0ACB8D4S3_DERSI</name>
<gene>
    <name evidence="1" type="ORF">HPB49_011129</name>
</gene>
<evidence type="ECO:0000313" key="1">
    <source>
        <dbReference type="EMBL" id="KAH7959432.1"/>
    </source>
</evidence>
<organism evidence="1 2">
    <name type="scientific">Dermacentor silvarum</name>
    <name type="common">Tick</name>
    <dbReference type="NCBI Taxonomy" id="543639"/>
    <lineage>
        <taxon>Eukaryota</taxon>
        <taxon>Metazoa</taxon>
        <taxon>Ecdysozoa</taxon>
        <taxon>Arthropoda</taxon>
        <taxon>Chelicerata</taxon>
        <taxon>Arachnida</taxon>
        <taxon>Acari</taxon>
        <taxon>Parasitiformes</taxon>
        <taxon>Ixodida</taxon>
        <taxon>Ixodoidea</taxon>
        <taxon>Ixodidae</taxon>
        <taxon>Rhipicephalinae</taxon>
        <taxon>Dermacentor</taxon>
    </lineage>
</organism>
<accession>A0ACB8D4S3</accession>
<comment type="caution">
    <text evidence="1">The sequence shown here is derived from an EMBL/GenBank/DDBJ whole genome shotgun (WGS) entry which is preliminary data.</text>
</comment>
<keyword evidence="2" id="KW-1185">Reference proteome</keyword>
<sequence>MPPHQKVYKCGQPNNPSIQAEDDRLKDASRSGRHQCTSEESDFLIVAAAIADPFQSSRPIKTALNLQISEETNRRRMRKAGLRGFVAAPKPHITERKKRRRLEFARAYERWTTEE</sequence>
<proteinExistence type="predicted"/>
<dbReference type="Proteomes" id="UP000821865">
    <property type="component" value="Chromosome 3"/>
</dbReference>
<evidence type="ECO:0000313" key="2">
    <source>
        <dbReference type="Proteomes" id="UP000821865"/>
    </source>
</evidence>
<reference evidence="1" key="1">
    <citation type="submission" date="2020-05" db="EMBL/GenBank/DDBJ databases">
        <title>Large-scale comparative analyses of tick genomes elucidate their genetic diversity and vector capacities.</title>
        <authorList>
            <person name="Jia N."/>
            <person name="Wang J."/>
            <person name="Shi W."/>
            <person name="Du L."/>
            <person name="Sun Y."/>
            <person name="Zhan W."/>
            <person name="Jiang J."/>
            <person name="Wang Q."/>
            <person name="Zhang B."/>
            <person name="Ji P."/>
            <person name="Sakyi L.B."/>
            <person name="Cui X."/>
            <person name="Yuan T."/>
            <person name="Jiang B."/>
            <person name="Yang W."/>
            <person name="Lam T.T.-Y."/>
            <person name="Chang Q."/>
            <person name="Ding S."/>
            <person name="Wang X."/>
            <person name="Zhu J."/>
            <person name="Ruan X."/>
            <person name="Zhao L."/>
            <person name="Wei J."/>
            <person name="Que T."/>
            <person name="Du C."/>
            <person name="Cheng J."/>
            <person name="Dai P."/>
            <person name="Han X."/>
            <person name="Huang E."/>
            <person name="Gao Y."/>
            <person name="Liu J."/>
            <person name="Shao H."/>
            <person name="Ye R."/>
            <person name="Li L."/>
            <person name="Wei W."/>
            <person name="Wang X."/>
            <person name="Wang C."/>
            <person name="Yang T."/>
            <person name="Huo Q."/>
            <person name="Li W."/>
            <person name="Guo W."/>
            <person name="Chen H."/>
            <person name="Zhou L."/>
            <person name="Ni X."/>
            <person name="Tian J."/>
            <person name="Zhou Y."/>
            <person name="Sheng Y."/>
            <person name="Liu T."/>
            <person name="Pan Y."/>
            <person name="Xia L."/>
            <person name="Li J."/>
            <person name="Zhao F."/>
            <person name="Cao W."/>
        </authorList>
    </citation>
    <scope>NUCLEOTIDE SEQUENCE</scope>
    <source>
        <strain evidence="1">Dsil-2018</strain>
    </source>
</reference>
<dbReference type="EMBL" id="CM023472">
    <property type="protein sequence ID" value="KAH7959432.1"/>
    <property type="molecule type" value="Genomic_DNA"/>
</dbReference>